<dbReference type="Proteomes" id="UP001308005">
    <property type="component" value="Unassembled WGS sequence"/>
</dbReference>
<evidence type="ECO:0000313" key="8">
    <source>
        <dbReference type="Proteomes" id="UP001308005"/>
    </source>
</evidence>
<feature type="transmembrane region" description="Helical" evidence="6">
    <location>
        <begin position="42"/>
        <end position="61"/>
    </location>
</feature>
<feature type="transmembrane region" description="Helical" evidence="6">
    <location>
        <begin position="7"/>
        <end position="30"/>
    </location>
</feature>
<evidence type="ECO:0000256" key="6">
    <source>
        <dbReference type="SAM" id="Phobius"/>
    </source>
</evidence>
<comment type="subcellular location">
    <subcellularLocation>
        <location evidence="1">Membrane</location>
        <topology evidence="1">Multi-pass membrane protein</topology>
    </subcellularLocation>
</comment>
<gene>
    <name evidence="7" type="ORF">VSS37_09765</name>
</gene>
<dbReference type="PROSITE" id="PS51257">
    <property type="entry name" value="PROKAR_LIPOPROTEIN"/>
    <property type="match status" value="1"/>
</dbReference>
<evidence type="ECO:0000256" key="5">
    <source>
        <dbReference type="SAM" id="MobiDB-lite"/>
    </source>
</evidence>
<keyword evidence="8" id="KW-1185">Reference proteome</keyword>
<keyword evidence="3 6" id="KW-1133">Transmembrane helix</keyword>
<accession>A0ABU6CXX6</accession>
<comment type="caution">
    <text evidence="7">The sequence shown here is derived from an EMBL/GenBank/DDBJ whole genome shotgun (WGS) entry which is preliminary data.</text>
</comment>
<organism evidence="7 8">
    <name type="scientific">Candidatus Thiothrix phosphatis</name>
    <dbReference type="NCBI Taxonomy" id="3112415"/>
    <lineage>
        <taxon>Bacteria</taxon>
        <taxon>Pseudomonadati</taxon>
        <taxon>Pseudomonadota</taxon>
        <taxon>Gammaproteobacteria</taxon>
        <taxon>Thiotrichales</taxon>
        <taxon>Thiotrichaceae</taxon>
        <taxon>Thiothrix</taxon>
    </lineage>
</organism>
<proteinExistence type="predicted"/>
<name>A0ABU6CXX6_9GAMM</name>
<dbReference type="Pfam" id="PF05128">
    <property type="entry name" value="DUF697"/>
    <property type="match status" value="1"/>
</dbReference>
<dbReference type="EMBL" id="JAYMYJ010000093">
    <property type="protein sequence ID" value="MEB4591263.1"/>
    <property type="molecule type" value="Genomic_DNA"/>
</dbReference>
<reference evidence="7 8" key="2">
    <citation type="submission" date="2024-01" db="EMBL/GenBank/DDBJ databases">
        <authorList>
            <person name="Xie X."/>
        </authorList>
    </citation>
    <scope>NUCLEOTIDE SEQUENCE [LARGE SCALE GENOMIC DNA]</scope>
    <source>
        <strain evidence="7">SCUT-1</strain>
    </source>
</reference>
<feature type="transmembrane region" description="Helical" evidence="6">
    <location>
        <begin position="219"/>
        <end position="240"/>
    </location>
</feature>
<dbReference type="RefSeq" id="WP_324694739.1">
    <property type="nucleotide sequence ID" value="NZ_JAYMYJ010000093.1"/>
</dbReference>
<evidence type="ECO:0000256" key="4">
    <source>
        <dbReference type="ARBA" id="ARBA00023136"/>
    </source>
</evidence>
<feature type="transmembrane region" description="Helical" evidence="6">
    <location>
        <begin position="193"/>
        <end position="213"/>
    </location>
</feature>
<evidence type="ECO:0000256" key="3">
    <source>
        <dbReference type="ARBA" id="ARBA00022989"/>
    </source>
</evidence>
<reference evidence="8" key="1">
    <citation type="submission" date="2023-07" db="EMBL/GenBank/DDBJ databases">
        <title>The carbon used by Thiothrix.</title>
        <authorList>
            <person name="Chen L."/>
        </authorList>
    </citation>
    <scope>NUCLEOTIDE SEQUENCE [LARGE SCALE GENOMIC DNA]</scope>
</reference>
<keyword evidence="4 6" id="KW-0472">Membrane</keyword>
<dbReference type="InterPro" id="IPR021147">
    <property type="entry name" value="DUF697"/>
</dbReference>
<evidence type="ECO:0000313" key="7">
    <source>
        <dbReference type="EMBL" id="MEB4591263.1"/>
    </source>
</evidence>
<evidence type="ECO:0000256" key="1">
    <source>
        <dbReference type="ARBA" id="ARBA00004141"/>
    </source>
</evidence>
<keyword evidence="2 6" id="KW-0812">Transmembrane</keyword>
<feature type="region of interest" description="Disordered" evidence="5">
    <location>
        <begin position="99"/>
        <end position="128"/>
    </location>
</feature>
<protein>
    <submittedName>
        <fullName evidence="7">DUF697 domain-containing protein</fullName>
    </submittedName>
</protein>
<sequence>MKLKCEVWAPALILMMTGFILLVLFVPSMMGGCEVGALPLKLLAGGGVLILLAVLVLLVSARRDGSTHGLPRQWLSRLRVAPPRIRLDAGALKGWKIRQPASEDGNGGAGTKNAPSETGSVAVPPPAEPINTELRHQQAWGIVRKHMAVGMTLSLAPIPILDVAALTGAQLNMLDNLSAHYGVDFNKERGKSLVVAMLCGSLPTTALMALSSISKAIPGIGSIGGNLGLSAVAGGVIFAVGKVFIRHFEAGGSLENFDGKQAQAEFQQALREGKQLAVAKKPTGRPN</sequence>
<evidence type="ECO:0000256" key="2">
    <source>
        <dbReference type="ARBA" id="ARBA00022692"/>
    </source>
</evidence>